<comment type="function">
    <text evidence="1">Central component in molecular interactions underlying sperm crawling. Forms an extensive filament system that extends from sperm villipoda, along the leading edge of the pseudopod.</text>
</comment>
<proteinExistence type="predicted"/>
<evidence type="ECO:0000313" key="5">
    <source>
        <dbReference type="Proteomes" id="UP000887574"/>
    </source>
</evidence>
<evidence type="ECO:0000313" key="6">
    <source>
        <dbReference type="WBParaSite" id="jg23794"/>
    </source>
</evidence>
<dbReference type="SUPFAM" id="SSF49354">
    <property type="entry name" value="PapD-like"/>
    <property type="match status" value="1"/>
</dbReference>
<organism evidence="5 6">
    <name type="scientific">Ditylenchus dipsaci</name>
    <dbReference type="NCBI Taxonomy" id="166011"/>
    <lineage>
        <taxon>Eukaryota</taxon>
        <taxon>Metazoa</taxon>
        <taxon>Ecdysozoa</taxon>
        <taxon>Nematoda</taxon>
        <taxon>Chromadorea</taxon>
        <taxon>Rhabditida</taxon>
        <taxon>Tylenchina</taxon>
        <taxon>Tylenchomorpha</taxon>
        <taxon>Sphaerularioidea</taxon>
        <taxon>Anguinidae</taxon>
        <taxon>Anguininae</taxon>
        <taxon>Ditylenchus</taxon>
    </lineage>
</organism>
<dbReference type="PANTHER" id="PTHR21513:SF27">
    <property type="entry name" value="MAJOR SPERM PROTEIN"/>
    <property type="match status" value="1"/>
</dbReference>
<keyword evidence="3" id="KW-1133">Transmembrane helix</keyword>
<feature type="coiled-coil region" evidence="2">
    <location>
        <begin position="58"/>
        <end position="85"/>
    </location>
</feature>
<keyword evidence="2" id="KW-0175">Coiled coil</keyword>
<evidence type="ECO:0000256" key="1">
    <source>
        <dbReference type="RuleBase" id="RU003425"/>
    </source>
</evidence>
<keyword evidence="3" id="KW-0472">Membrane</keyword>
<feature type="transmembrane region" description="Helical" evidence="3">
    <location>
        <begin position="6"/>
        <end position="27"/>
    </location>
</feature>
<keyword evidence="1" id="KW-0963">Cytoplasm</keyword>
<accession>A0A915DWU2</accession>
<keyword evidence="5" id="KW-1185">Reference proteome</keyword>
<protein>
    <recommendedName>
        <fullName evidence="1">Major sperm protein</fullName>
    </recommendedName>
</protein>
<keyword evidence="3" id="KW-0812">Transmembrane</keyword>
<dbReference type="AlphaFoldDB" id="A0A915DWU2"/>
<name>A0A915DWU2_9BILA</name>
<dbReference type="WBParaSite" id="jg23794">
    <property type="protein sequence ID" value="jg23794"/>
    <property type="gene ID" value="jg23794"/>
</dbReference>
<dbReference type="PANTHER" id="PTHR21513">
    <property type="entry name" value="MAJOR SPERM PROTEIN"/>
    <property type="match status" value="1"/>
</dbReference>
<evidence type="ECO:0000256" key="2">
    <source>
        <dbReference type="SAM" id="Coils"/>
    </source>
</evidence>
<evidence type="ECO:0000256" key="3">
    <source>
        <dbReference type="SAM" id="Phobius"/>
    </source>
</evidence>
<dbReference type="Proteomes" id="UP000887574">
    <property type="component" value="Unplaced"/>
</dbReference>
<sequence>MSVFIAHPIVVKLLLSFGSLMWIAMICSNKGNRNKAEPPRSFFSGFFAPSCDVRQPKVQSNRVKKALLERRIKMLQEENKKNRDSFHFITDPIDEIEIRGNLLGQQKVMMKIVNVSTSAQAFKIKCTSNELFRINPVVGILDSEASATISIKYKCYQNEIPGSEPLHFTIYHIPAPEGSYPEGVWQEHYGPAVGEKRIPVTFFHQS</sequence>
<dbReference type="Gene3D" id="2.60.40.10">
    <property type="entry name" value="Immunoglobulins"/>
    <property type="match status" value="1"/>
</dbReference>
<keyword evidence="1" id="KW-0206">Cytoskeleton</keyword>
<dbReference type="InterPro" id="IPR013783">
    <property type="entry name" value="Ig-like_fold"/>
</dbReference>
<evidence type="ECO:0000259" key="4">
    <source>
        <dbReference type="PROSITE" id="PS50202"/>
    </source>
</evidence>
<feature type="domain" description="MSP" evidence="4">
    <location>
        <begin position="87"/>
        <end position="203"/>
    </location>
</feature>
<reference evidence="6" key="1">
    <citation type="submission" date="2022-11" db="UniProtKB">
        <authorList>
            <consortium name="WormBaseParasite"/>
        </authorList>
    </citation>
    <scope>IDENTIFICATION</scope>
</reference>
<dbReference type="Pfam" id="PF00635">
    <property type="entry name" value="Motile_Sperm"/>
    <property type="match status" value="1"/>
</dbReference>
<dbReference type="PROSITE" id="PS50202">
    <property type="entry name" value="MSP"/>
    <property type="match status" value="1"/>
</dbReference>
<dbReference type="InterPro" id="IPR000535">
    <property type="entry name" value="MSP_dom"/>
</dbReference>
<dbReference type="InterPro" id="IPR008962">
    <property type="entry name" value="PapD-like_sf"/>
</dbReference>